<gene>
    <name evidence="2" type="ORF">CAUS1442_LOCUS13285</name>
</gene>
<protein>
    <submittedName>
        <fullName evidence="2">Uncharacterized protein</fullName>
    </submittedName>
</protein>
<dbReference type="AlphaFoldDB" id="A0A7R9ZR89"/>
<reference evidence="2" key="1">
    <citation type="submission" date="2021-01" db="EMBL/GenBank/DDBJ databases">
        <authorList>
            <person name="Corre E."/>
            <person name="Pelletier E."/>
            <person name="Niang G."/>
            <person name="Scheremetjew M."/>
            <person name="Finn R."/>
            <person name="Kale V."/>
            <person name="Holt S."/>
            <person name="Cochrane G."/>
            <person name="Meng A."/>
            <person name="Brown T."/>
            <person name="Cohen L."/>
        </authorList>
    </citation>
    <scope>NUCLEOTIDE SEQUENCE</scope>
    <source>
        <strain evidence="2">CCMP3328</strain>
    </source>
</reference>
<evidence type="ECO:0000313" key="2">
    <source>
        <dbReference type="EMBL" id="CAD8341150.1"/>
    </source>
</evidence>
<sequence>MKASHVLAGSASARTSIGSIRSALVMTLILLIGSSHESHAFGINRITGKAAGKNNSNKGRRIAKVITRDELPTLDLGKNGKIVAPTGISKTDFYLPTYTVLRSGPVSFTRRLLDGGSYEQRVYKYMKDFNEDSVMTAQGNVDAYLASADDWADQKLKEEQGVREIYDYGKPLPLERVILGSVWGTTVTALLLRVVYQLANGKTTIL</sequence>
<name>A0A7R9ZR89_9STRA</name>
<dbReference type="EMBL" id="HBEF01021467">
    <property type="protein sequence ID" value="CAD8341150.1"/>
    <property type="molecule type" value="Transcribed_RNA"/>
</dbReference>
<accession>A0A7R9ZR89</accession>
<proteinExistence type="predicted"/>
<feature type="chain" id="PRO_5030633338" evidence="1">
    <location>
        <begin position="41"/>
        <end position="206"/>
    </location>
</feature>
<organism evidence="2">
    <name type="scientific">Craspedostauros australis</name>
    <dbReference type="NCBI Taxonomy" id="1486917"/>
    <lineage>
        <taxon>Eukaryota</taxon>
        <taxon>Sar</taxon>
        <taxon>Stramenopiles</taxon>
        <taxon>Ochrophyta</taxon>
        <taxon>Bacillariophyta</taxon>
        <taxon>Bacillariophyceae</taxon>
        <taxon>Bacillariophycidae</taxon>
        <taxon>Naviculales</taxon>
        <taxon>Naviculaceae</taxon>
        <taxon>Craspedostauros</taxon>
    </lineage>
</organism>
<feature type="signal peptide" evidence="1">
    <location>
        <begin position="1"/>
        <end position="40"/>
    </location>
</feature>
<keyword evidence="1" id="KW-0732">Signal</keyword>
<evidence type="ECO:0000256" key="1">
    <source>
        <dbReference type="SAM" id="SignalP"/>
    </source>
</evidence>